<sequence>MESNSIHHNHFQYLSTHFNTLFFVTKLIQCPPLSQPQTSSLHLLLNTIHTSDTRLFNKLITSFPNTTLHSYAKICEIDVQP</sequence>
<keyword evidence="3" id="KW-1185">Reference proteome</keyword>
<dbReference type="Proteomes" id="UP000002051">
    <property type="component" value="Chromosome 8"/>
</dbReference>
<dbReference type="EMBL" id="CM001224">
    <property type="protein sequence ID" value="KEH17999.1"/>
    <property type="molecule type" value="Genomic_DNA"/>
</dbReference>
<protein>
    <submittedName>
        <fullName evidence="1 2">Uncharacterized protein</fullName>
    </submittedName>
</protein>
<dbReference type="EnsemblPlants" id="KEH17999">
    <property type="protein sequence ID" value="KEH17999"/>
    <property type="gene ID" value="MTR_8g009750"/>
</dbReference>
<accession>A0A072TKG1</accession>
<reference evidence="1 3" key="2">
    <citation type="journal article" date="2014" name="BMC Genomics">
        <title>An improved genome release (version Mt4.0) for the model legume Medicago truncatula.</title>
        <authorList>
            <person name="Tang H."/>
            <person name="Krishnakumar V."/>
            <person name="Bidwell S."/>
            <person name="Rosen B."/>
            <person name="Chan A."/>
            <person name="Zhou S."/>
            <person name="Gentzbittel L."/>
            <person name="Childs K.L."/>
            <person name="Yandell M."/>
            <person name="Gundlach H."/>
            <person name="Mayer K.F."/>
            <person name="Schwartz D.C."/>
            <person name="Town C.D."/>
        </authorList>
    </citation>
    <scope>GENOME REANNOTATION</scope>
    <source>
        <strain evidence="1">A17</strain>
        <strain evidence="2 3">cv. Jemalong A17</strain>
    </source>
</reference>
<dbReference type="HOGENOM" id="CLU_2577527_0_0_1"/>
<proteinExistence type="predicted"/>
<evidence type="ECO:0000313" key="2">
    <source>
        <dbReference type="EnsemblPlants" id="KEH17999"/>
    </source>
</evidence>
<evidence type="ECO:0000313" key="3">
    <source>
        <dbReference type="Proteomes" id="UP000002051"/>
    </source>
</evidence>
<dbReference type="AlphaFoldDB" id="A0A072TKG1"/>
<gene>
    <name evidence="1" type="ordered locus">MTR_8g009750</name>
</gene>
<evidence type="ECO:0000313" key="1">
    <source>
        <dbReference type="EMBL" id="KEH17999.1"/>
    </source>
</evidence>
<reference evidence="1 3" key="1">
    <citation type="journal article" date="2011" name="Nature">
        <title>The Medicago genome provides insight into the evolution of rhizobial symbioses.</title>
        <authorList>
            <person name="Young N.D."/>
            <person name="Debelle F."/>
            <person name="Oldroyd G.E."/>
            <person name="Geurts R."/>
            <person name="Cannon S.B."/>
            <person name="Udvardi M.K."/>
            <person name="Benedito V.A."/>
            <person name="Mayer K.F."/>
            <person name="Gouzy J."/>
            <person name="Schoof H."/>
            <person name="Van de Peer Y."/>
            <person name="Proost S."/>
            <person name="Cook D.R."/>
            <person name="Meyers B.C."/>
            <person name="Spannagl M."/>
            <person name="Cheung F."/>
            <person name="De Mita S."/>
            <person name="Krishnakumar V."/>
            <person name="Gundlach H."/>
            <person name="Zhou S."/>
            <person name="Mudge J."/>
            <person name="Bharti A.K."/>
            <person name="Murray J.D."/>
            <person name="Naoumkina M.A."/>
            <person name="Rosen B."/>
            <person name="Silverstein K.A."/>
            <person name="Tang H."/>
            <person name="Rombauts S."/>
            <person name="Zhao P.X."/>
            <person name="Zhou P."/>
            <person name="Barbe V."/>
            <person name="Bardou P."/>
            <person name="Bechner M."/>
            <person name="Bellec A."/>
            <person name="Berger A."/>
            <person name="Berges H."/>
            <person name="Bidwell S."/>
            <person name="Bisseling T."/>
            <person name="Choisne N."/>
            <person name="Couloux A."/>
            <person name="Denny R."/>
            <person name="Deshpande S."/>
            <person name="Dai X."/>
            <person name="Doyle J.J."/>
            <person name="Dudez A.M."/>
            <person name="Farmer A.D."/>
            <person name="Fouteau S."/>
            <person name="Franken C."/>
            <person name="Gibelin C."/>
            <person name="Gish J."/>
            <person name="Goldstein S."/>
            <person name="Gonzalez A.J."/>
            <person name="Green P.J."/>
            <person name="Hallab A."/>
            <person name="Hartog M."/>
            <person name="Hua A."/>
            <person name="Humphray S.J."/>
            <person name="Jeong D.H."/>
            <person name="Jing Y."/>
            <person name="Jocker A."/>
            <person name="Kenton S.M."/>
            <person name="Kim D.J."/>
            <person name="Klee K."/>
            <person name="Lai H."/>
            <person name="Lang C."/>
            <person name="Lin S."/>
            <person name="Macmil S.L."/>
            <person name="Magdelenat G."/>
            <person name="Matthews L."/>
            <person name="McCorrison J."/>
            <person name="Monaghan E.L."/>
            <person name="Mun J.H."/>
            <person name="Najar F.Z."/>
            <person name="Nicholson C."/>
            <person name="Noirot C."/>
            <person name="O'Bleness M."/>
            <person name="Paule C.R."/>
            <person name="Poulain J."/>
            <person name="Prion F."/>
            <person name="Qin B."/>
            <person name="Qu C."/>
            <person name="Retzel E.F."/>
            <person name="Riddle C."/>
            <person name="Sallet E."/>
            <person name="Samain S."/>
            <person name="Samson N."/>
            <person name="Sanders I."/>
            <person name="Saurat O."/>
            <person name="Scarpelli C."/>
            <person name="Schiex T."/>
            <person name="Segurens B."/>
            <person name="Severin A.J."/>
            <person name="Sherrier D.J."/>
            <person name="Shi R."/>
            <person name="Sims S."/>
            <person name="Singer S.R."/>
            <person name="Sinharoy S."/>
            <person name="Sterck L."/>
            <person name="Viollet A."/>
            <person name="Wang B.B."/>
            <person name="Wang K."/>
            <person name="Wang M."/>
            <person name="Wang X."/>
            <person name="Warfsmann J."/>
            <person name="Weissenbach J."/>
            <person name="White D.D."/>
            <person name="White J.D."/>
            <person name="Wiley G.B."/>
            <person name="Wincker P."/>
            <person name="Xing Y."/>
            <person name="Yang L."/>
            <person name="Yao Z."/>
            <person name="Ying F."/>
            <person name="Zhai J."/>
            <person name="Zhou L."/>
            <person name="Zuber A."/>
            <person name="Denarie J."/>
            <person name="Dixon R.A."/>
            <person name="May G.D."/>
            <person name="Schwartz D.C."/>
            <person name="Rogers J."/>
            <person name="Quetier F."/>
            <person name="Town C.D."/>
            <person name="Roe B.A."/>
        </authorList>
    </citation>
    <scope>NUCLEOTIDE SEQUENCE [LARGE SCALE GENOMIC DNA]</scope>
    <source>
        <strain evidence="1">A17</strain>
        <strain evidence="2 3">cv. Jemalong A17</strain>
    </source>
</reference>
<name>A0A072TKG1_MEDTR</name>
<reference evidence="2" key="3">
    <citation type="submission" date="2015-04" db="UniProtKB">
        <authorList>
            <consortium name="EnsemblPlants"/>
        </authorList>
    </citation>
    <scope>IDENTIFICATION</scope>
    <source>
        <strain evidence="2">cv. Jemalong A17</strain>
    </source>
</reference>
<organism evidence="1 3">
    <name type="scientific">Medicago truncatula</name>
    <name type="common">Barrel medic</name>
    <name type="synonym">Medicago tribuloides</name>
    <dbReference type="NCBI Taxonomy" id="3880"/>
    <lineage>
        <taxon>Eukaryota</taxon>
        <taxon>Viridiplantae</taxon>
        <taxon>Streptophyta</taxon>
        <taxon>Embryophyta</taxon>
        <taxon>Tracheophyta</taxon>
        <taxon>Spermatophyta</taxon>
        <taxon>Magnoliopsida</taxon>
        <taxon>eudicotyledons</taxon>
        <taxon>Gunneridae</taxon>
        <taxon>Pentapetalae</taxon>
        <taxon>rosids</taxon>
        <taxon>fabids</taxon>
        <taxon>Fabales</taxon>
        <taxon>Fabaceae</taxon>
        <taxon>Papilionoideae</taxon>
        <taxon>50 kb inversion clade</taxon>
        <taxon>NPAAA clade</taxon>
        <taxon>Hologalegina</taxon>
        <taxon>IRL clade</taxon>
        <taxon>Trifolieae</taxon>
        <taxon>Medicago</taxon>
    </lineage>
</organism>